<feature type="compositionally biased region" description="Basic and acidic residues" evidence="1">
    <location>
        <begin position="44"/>
        <end position="54"/>
    </location>
</feature>
<organism evidence="2 3">
    <name type="scientific">Oxalobacter paraformigenes</name>
    <dbReference type="NCBI Taxonomy" id="556268"/>
    <lineage>
        <taxon>Bacteria</taxon>
        <taxon>Pseudomonadati</taxon>
        <taxon>Pseudomonadota</taxon>
        <taxon>Betaproteobacteria</taxon>
        <taxon>Burkholderiales</taxon>
        <taxon>Oxalobacteraceae</taxon>
        <taxon>Oxalobacter</taxon>
    </lineage>
</organism>
<feature type="region of interest" description="Disordered" evidence="1">
    <location>
        <begin position="1"/>
        <end position="86"/>
    </location>
</feature>
<protein>
    <submittedName>
        <fullName evidence="2">Uncharacterized protein</fullName>
    </submittedName>
</protein>
<evidence type="ECO:0000313" key="3">
    <source>
        <dbReference type="Proteomes" id="UP000003973"/>
    </source>
</evidence>
<feature type="compositionally biased region" description="Basic and acidic residues" evidence="1">
    <location>
        <begin position="11"/>
        <end position="28"/>
    </location>
</feature>
<accession>T5LQK9</accession>
<dbReference type="AlphaFoldDB" id="T5LQK9"/>
<feature type="region of interest" description="Disordered" evidence="1">
    <location>
        <begin position="120"/>
        <end position="150"/>
    </location>
</feature>
<dbReference type="HOGENOM" id="CLU_1738692_0_0_4"/>
<gene>
    <name evidence="2" type="ORF">OFAG_02221</name>
</gene>
<dbReference type="EMBL" id="ACDP02000020">
    <property type="protein sequence ID" value="EQM95225.1"/>
    <property type="molecule type" value="Genomic_DNA"/>
</dbReference>
<proteinExistence type="predicted"/>
<reference evidence="2" key="1">
    <citation type="submission" date="2011-10" db="EMBL/GenBank/DDBJ databases">
        <title>The Genome Sequence of Oxalobacter formigenes HOxBLS.</title>
        <authorList>
            <consortium name="The Broad Institute Genome Sequencing Platform"/>
            <person name="Earl A."/>
            <person name="Ward D."/>
            <person name="Feldgarden M."/>
            <person name="Gevers D."/>
            <person name="Allison M.J."/>
            <person name="Humphrey S."/>
            <person name="Young S.K."/>
            <person name="Zeng Q."/>
            <person name="Gargeya S."/>
            <person name="Fitzgerald M."/>
            <person name="Haas B."/>
            <person name="Abouelleil A."/>
            <person name="Alvarado L."/>
            <person name="Arachchi H.M."/>
            <person name="Berlin A."/>
            <person name="Brown A."/>
            <person name="Chapman S.B."/>
            <person name="Chen Z."/>
            <person name="Dunbar C."/>
            <person name="Freedman E."/>
            <person name="Gearin G."/>
            <person name="Goldberg J."/>
            <person name="Griggs A."/>
            <person name="Gujja S."/>
            <person name="Heiman D."/>
            <person name="Howarth C."/>
            <person name="Larson L."/>
            <person name="Lui A."/>
            <person name="MacDonald P.J.P."/>
            <person name="Montmayeur A."/>
            <person name="Murphy C."/>
            <person name="Neiman D."/>
            <person name="Pearson M."/>
            <person name="Priest M."/>
            <person name="Roberts A."/>
            <person name="Saif S."/>
            <person name="Shea T."/>
            <person name="Shenoy N."/>
            <person name="Sisk P."/>
            <person name="Stolte C."/>
            <person name="Sykes S."/>
            <person name="Wortman J."/>
            <person name="Nusbaum C."/>
            <person name="Birren B."/>
        </authorList>
    </citation>
    <scope>NUCLEOTIDE SEQUENCE [LARGE SCALE GENOMIC DNA]</scope>
    <source>
        <strain evidence="2">HOxBLS</strain>
    </source>
</reference>
<keyword evidence="3" id="KW-1185">Reference proteome</keyword>
<name>T5LQK9_9BURK</name>
<evidence type="ECO:0000313" key="2">
    <source>
        <dbReference type="EMBL" id="EQM95225.1"/>
    </source>
</evidence>
<dbReference type="Proteomes" id="UP000003973">
    <property type="component" value="Unassembled WGS sequence"/>
</dbReference>
<evidence type="ECO:0000256" key="1">
    <source>
        <dbReference type="SAM" id="MobiDB-lite"/>
    </source>
</evidence>
<comment type="caution">
    <text evidence="2">The sequence shown here is derived from an EMBL/GenBank/DDBJ whole genome shotgun (WGS) entry which is preliminary data.</text>
</comment>
<sequence>MPLPESPARANPERLWNRKRGETVKTIERTSPANPVPKGRRRRPESPLRPETAARYRQATKTMPAAPDRARKAGKRTAPKRPTPEPAARYRLLFSLTFPAPFPVRWRQRGKRAIPAFRRRAARRKQNATIRPVERRTTALPLWQAGSPAA</sequence>